<proteinExistence type="predicted"/>
<protein>
    <submittedName>
        <fullName evidence="3">Uncharacterized protein</fullName>
    </submittedName>
</protein>
<feature type="transmembrane region" description="Helical" evidence="2">
    <location>
        <begin position="117"/>
        <end position="138"/>
    </location>
</feature>
<reference evidence="4" key="1">
    <citation type="journal article" date="2012" name="MBio">
        <title>Comparative genome analysis of Trichophyton rubrum and related dermatophytes reveals candidate genes involved in infection.</title>
        <authorList>
            <person name="Martinez D.A."/>
            <person name="Oliver B.G."/>
            <person name="Graeser Y."/>
            <person name="Goldberg J.M."/>
            <person name="Li W."/>
            <person name="Martinez-Rossi N.M."/>
            <person name="Monod M."/>
            <person name="Shelest E."/>
            <person name="Barton R.C."/>
            <person name="Birch E."/>
            <person name="Brakhage A.A."/>
            <person name="Chen Z."/>
            <person name="Gurr S.J."/>
            <person name="Heiman D."/>
            <person name="Heitman J."/>
            <person name="Kosti I."/>
            <person name="Rossi A."/>
            <person name="Saif S."/>
            <person name="Samalova M."/>
            <person name="Saunders C.W."/>
            <person name="Shea T."/>
            <person name="Summerbell R.C."/>
            <person name="Xu J."/>
            <person name="Young S."/>
            <person name="Zeng Q."/>
            <person name="Birren B.W."/>
            <person name="Cuomo C.A."/>
            <person name="White T.C."/>
        </authorList>
    </citation>
    <scope>NUCLEOTIDE SEQUENCE [LARGE SCALE GENOMIC DNA]</scope>
    <source>
        <strain evidence="4">ATCC MYA-4604 / CBS 118893</strain>
    </source>
</reference>
<evidence type="ECO:0000313" key="4">
    <source>
        <dbReference type="Proteomes" id="UP000002669"/>
    </source>
</evidence>
<dbReference type="EMBL" id="DS989826">
    <property type="protein sequence ID" value="EFR03487.1"/>
    <property type="molecule type" value="Genomic_DNA"/>
</dbReference>
<feature type="compositionally biased region" description="Polar residues" evidence="1">
    <location>
        <begin position="418"/>
        <end position="433"/>
    </location>
</feature>
<dbReference type="HOGENOM" id="CLU_444229_0_0_1"/>
<accession>E4UZF7</accession>
<name>E4UZF7_ARTGP</name>
<organism evidence="4">
    <name type="scientific">Arthroderma gypseum (strain ATCC MYA-4604 / CBS 118893)</name>
    <name type="common">Microsporum gypseum</name>
    <dbReference type="NCBI Taxonomy" id="535722"/>
    <lineage>
        <taxon>Eukaryota</taxon>
        <taxon>Fungi</taxon>
        <taxon>Dikarya</taxon>
        <taxon>Ascomycota</taxon>
        <taxon>Pezizomycotina</taxon>
        <taxon>Eurotiomycetes</taxon>
        <taxon>Eurotiomycetidae</taxon>
        <taxon>Onygenales</taxon>
        <taxon>Arthrodermataceae</taxon>
        <taxon>Nannizzia</taxon>
    </lineage>
</organism>
<dbReference type="STRING" id="535722.E4UZF7"/>
<dbReference type="InParanoid" id="E4UZF7"/>
<dbReference type="eggNOG" id="ENOG502SMUJ">
    <property type="taxonomic scope" value="Eukaryota"/>
</dbReference>
<gene>
    <name evidence="3" type="ORF">MGYG_06485</name>
</gene>
<dbReference type="GeneID" id="10027201"/>
<dbReference type="OMA" id="WDKRSTW"/>
<feature type="compositionally biased region" description="Low complexity" evidence="1">
    <location>
        <begin position="312"/>
        <end position="322"/>
    </location>
</feature>
<dbReference type="Proteomes" id="UP000002669">
    <property type="component" value="Unassembled WGS sequence"/>
</dbReference>
<sequence length="559" mass="62155">MYNSTQTMDSEYNISNVEDLERRMFIIATSSFGLISSVVTFAVILFDNWKILRKSRSFQRGAIPSRNFPKGFWLALSCGGTVLLLLVLTWIPSAAKPNVNSRCSAEPSQWLKGWADVAIGLTVLLVAIYFATISVLMFRLRKSRRLSRDRRTVMKHGIFHLVLGSILYVSTAITTLPLDTRRSCAKYIKQLSPLPFFISALRHRPSQASGLVSSIAIHIFGFANSALFLILRRPQDVLSTSADGQIWDKRSTWSSFGGADSGIVEVYRPERIEKKTDSIPLQNTISKTPHNSLSKPGLGTTGTPKPNMGEFPPSKGVKSSSVVPPPHRKAASETRGSIVKETLIPGNASYHSNDMIPKIYRPEIPMPQTPRLAFNSPVYHSPKFSPAIAPAELYPPSYGIYPMNPRLNVSTPALLGPNSPQKPLNMPSTPTLNRSDSLRRSLDSALLKPPYPHNRHNPYHSNDTYKFEPTPTYPVHPGQVYLHPYSASPRPSISTYSSGTPRRLTDKMLPPIPPQDPQQVLFEAAMRLRDSKTSSYSAQWQHSGHLSPLPATYQSSPWI</sequence>
<evidence type="ECO:0000256" key="2">
    <source>
        <dbReference type="SAM" id="Phobius"/>
    </source>
</evidence>
<dbReference type="AlphaFoldDB" id="E4UZF7"/>
<keyword evidence="4" id="KW-1185">Reference proteome</keyword>
<feature type="transmembrane region" description="Helical" evidence="2">
    <location>
        <begin position="25"/>
        <end position="46"/>
    </location>
</feature>
<evidence type="ECO:0000256" key="1">
    <source>
        <dbReference type="SAM" id="MobiDB-lite"/>
    </source>
</evidence>
<dbReference type="RefSeq" id="XP_003171941.1">
    <property type="nucleotide sequence ID" value="XM_003171893.1"/>
</dbReference>
<feature type="region of interest" description="Disordered" evidence="1">
    <location>
        <begin position="282"/>
        <end position="339"/>
    </location>
</feature>
<keyword evidence="2" id="KW-1133">Transmembrane helix</keyword>
<feature type="transmembrane region" description="Helical" evidence="2">
    <location>
        <begin position="158"/>
        <end position="178"/>
    </location>
</feature>
<feature type="compositionally biased region" description="Polar residues" evidence="1">
    <location>
        <begin position="282"/>
        <end position="294"/>
    </location>
</feature>
<evidence type="ECO:0000313" key="3">
    <source>
        <dbReference type="EMBL" id="EFR03487.1"/>
    </source>
</evidence>
<feature type="region of interest" description="Disordered" evidence="1">
    <location>
        <begin position="412"/>
        <end position="436"/>
    </location>
</feature>
<dbReference type="VEuPathDB" id="FungiDB:MGYG_06485"/>
<keyword evidence="2" id="KW-0472">Membrane</keyword>
<keyword evidence="2" id="KW-0812">Transmembrane</keyword>
<dbReference type="OrthoDB" id="5368516at2759"/>
<feature type="transmembrane region" description="Helical" evidence="2">
    <location>
        <begin position="72"/>
        <end position="91"/>
    </location>
</feature>